<dbReference type="PANTHER" id="PTHR24305">
    <property type="entry name" value="CYTOCHROME P450"/>
    <property type="match status" value="1"/>
</dbReference>
<dbReference type="InterPro" id="IPR001128">
    <property type="entry name" value="Cyt_P450"/>
</dbReference>
<dbReference type="Gene3D" id="1.10.630.10">
    <property type="entry name" value="Cytochrome P450"/>
    <property type="match status" value="1"/>
</dbReference>
<evidence type="ECO:0000256" key="2">
    <source>
        <dbReference type="ARBA" id="ARBA00010617"/>
    </source>
</evidence>
<dbReference type="Proteomes" id="UP000469558">
    <property type="component" value="Unassembled WGS sequence"/>
</dbReference>
<keyword evidence="5" id="KW-0560">Oxidoreductase</keyword>
<keyword evidence="6 8" id="KW-0408">Iron</keyword>
<feature type="binding site" description="axial binding residue" evidence="8">
    <location>
        <position position="188"/>
    </location>
    <ligand>
        <name>heme</name>
        <dbReference type="ChEBI" id="CHEBI:30413"/>
    </ligand>
    <ligandPart>
        <name>Fe</name>
        <dbReference type="ChEBI" id="CHEBI:18248"/>
    </ligandPart>
</feature>
<dbReference type="EMBL" id="QGMK01000134">
    <property type="protein sequence ID" value="TVY83960.1"/>
    <property type="molecule type" value="Genomic_DNA"/>
</dbReference>
<organism evidence="9 10">
    <name type="scientific">Lachnellula suecica</name>
    <dbReference type="NCBI Taxonomy" id="602035"/>
    <lineage>
        <taxon>Eukaryota</taxon>
        <taxon>Fungi</taxon>
        <taxon>Dikarya</taxon>
        <taxon>Ascomycota</taxon>
        <taxon>Pezizomycotina</taxon>
        <taxon>Leotiomycetes</taxon>
        <taxon>Helotiales</taxon>
        <taxon>Lachnaceae</taxon>
        <taxon>Lachnellula</taxon>
    </lineage>
</organism>
<evidence type="ECO:0000256" key="6">
    <source>
        <dbReference type="ARBA" id="ARBA00023004"/>
    </source>
</evidence>
<evidence type="ECO:0000256" key="8">
    <source>
        <dbReference type="PIRSR" id="PIRSR602401-1"/>
    </source>
</evidence>
<keyword evidence="7 9" id="KW-0503">Monooxygenase</keyword>
<evidence type="ECO:0000313" key="9">
    <source>
        <dbReference type="EMBL" id="TVY83960.1"/>
    </source>
</evidence>
<dbReference type="PRINTS" id="PR00385">
    <property type="entry name" value="P450"/>
</dbReference>
<evidence type="ECO:0000256" key="1">
    <source>
        <dbReference type="ARBA" id="ARBA00001971"/>
    </source>
</evidence>
<dbReference type="GO" id="GO:0020037">
    <property type="term" value="F:heme binding"/>
    <property type="evidence" value="ECO:0007669"/>
    <property type="project" value="InterPro"/>
</dbReference>
<accession>A0A8T9CIR3</accession>
<name>A0A8T9CIR3_9HELO</name>
<comment type="similarity">
    <text evidence="2">Belongs to the cytochrome P450 family.</text>
</comment>
<evidence type="ECO:0000256" key="3">
    <source>
        <dbReference type="ARBA" id="ARBA00022617"/>
    </source>
</evidence>
<sequence>MAQDYVRERTDSGEDKDDMLGSFLRQGMTPLQAEAEILTQLSAGTDSNSVALRAIFLHVFTSPQAYNKLQAEIDNAAASGLISNPITNTESLKLPYLDACIREGMRIWPPFTGLTTKKINQGGEVIKGTFIPGGTSIATSFWGFQRNPVFGKDVEAFRPERWIEAGPEKRKEMERVNDLVFGSGRWSCLGKTMVLMEMRQVIVELMRNFDFTITQPTKPWVSKSYVFMLIEQMPVRISKRVDKSS</sequence>
<evidence type="ECO:0000256" key="5">
    <source>
        <dbReference type="ARBA" id="ARBA00023002"/>
    </source>
</evidence>
<dbReference type="InterPro" id="IPR036396">
    <property type="entry name" value="Cyt_P450_sf"/>
</dbReference>
<dbReference type="GO" id="GO:0016705">
    <property type="term" value="F:oxidoreductase activity, acting on paired donors, with incorporation or reduction of molecular oxygen"/>
    <property type="evidence" value="ECO:0007669"/>
    <property type="project" value="InterPro"/>
</dbReference>
<proteinExistence type="inferred from homology"/>
<keyword evidence="10" id="KW-1185">Reference proteome</keyword>
<comment type="caution">
    <text evidence="9">The sequence shown here is derived from an EMBL/GenBank/DDBJ whole genome shotgun (WGS) entry which is preliminary data.</text>
</comment>
<dbReference type="GO" id="GO:0004497">
    <property type="term" value="F:monooxygenase activity"/>
    <property type="evidence" value="ECO:0007669"/>
    <property type="project" value="UniProtKB-KW"/>
</dbReference>
<dbReference type="OrthoDB" id="1470350at2759"/>
<dbReference type="AlphaFoldDB" id="A0A8T9CIR3"/>
<evidence type="ECO:0000313" key="10">
    <source>
        <dbReference type="Proteomes" id="UP000469558"/>
    </source>
</evidence>
<dbReference type="InterPro" id="IPR002401">
    <property type="entry name" value="Cyt_P450_E_grp-I"/>
</dbReference>
<dbReference type="SUPFAM" id="SSF48264">
    <property type="entry name" value="Cytochrome P450"/>
    <property type="match status" value="1"/>
</dbReference>
<keyword evidence="3 8" id="KW-0349">Heme</keyword>
<evidence type="ECO:0000256" key="4">
    <source>
        <dbReference type="ARBA" id="ARBA00022723"/>
    </source>
</evidence>
<evidence type="ECO:0000256" key="7">
    <source>
        <dbReference type="ARBA" id="ARBA00023033"/>
    </source>
</evidence>
<gene>
    <name evidence="9" type="primary">gsfF_1</name>
    <name evidence="9" type="ORF">LSUE1_G001922</name>
</gene>
<dbReference type="Pfam" id="PF00067">
    <property type="entry name" value="p450"/>
    <property type="match status" value="1"/>
</dbReference>
<comment type="cofactor">
    <cofactor evidence="1 8">
        <name>heme</name>
        <dbReference type="ChEBI" id="CHEBI:30413"/>
    </cofactor>
</comment>
<dbReference type="InterPro" id="IPR050121">
    <property type="entry name" value="Cytochrome_P450_monoxygenase"/>
</dbReference>
<reference evidence="9 10" key="1">
    <citation type="submission" date="2018-05" db="EMBL/GenBank/DDBJ databases">
        <title>Genome sequencing and assembly of the regulated plant pathogen Lachnellula willkommii and related sister species for the development of diagnostic species identification markers.</title>
        <authorList>
            <person name="Giroux E."/>
            <person name="Bilodeau G."/>
        </authorList>
    </citation>
    <scope>NUCLEOTIDE SEQUENCE [LARGE SCALE GENOMIC DNA]</scope>
    <source>
        <strain evidence="9 10">CBS 268.59</strain>
    </source>
</reference>
<dbReference type="PANTHER" id="PTHR24305:SF77">
    <property type="entry name" value="CYTOCHROME P450 MONOOXYGENASE"/>
    <property type="match status" value="1"/>
</dbReference>
<dbReference type="PRINTS" id="PR00463">
    <property type="entry name" value="EP450I"/>
</dbReference>
<protein>
    <submittedName>
        <fullName evidence="9">Cytochrome P450 monooxygenase</fullName>
    </submittedName>
</protein>
<keyword evidence="4 8" id="KW-0479">Metal-binding</keyword>
<dbReference type="GO" id="GO:0005506">
    <property type="term" value="F:iron ion binding"/>
    <property type="evidence" value="ECO:0007669"/>
    <property type="project" value="InterPro"/>
</dbReference>